<protein>
    <submittedName>
        <fullName evidence="18">(Atlantic silverside) hypothetical protein</fullName>
    </submittedName>
</protein>
<keyword evidence="9" id="KW-0472">Membrane</keyword>
<dbReference type="Gene3D" id="4.10.110.10">
    <property type="entry name" value="Spasmolytic Protein, domain 1"/>
    <property type="match status" value="1"/>
</dbReference>
<dbReference type="EMBL" id="CAJRST010016668">
    <property type="protein sequence ID" value="CAG5938487.1"/>
    <property type="molecule type" value="Genomic_DNA"/>
</dbReference>
<proteinExistence type="inferred from homology"/>
<dbReference type="GO" id="GO:0032190">
    <property type="term" value="F:acrosin binding"/>
    <property type="evidence" value="ECO:0007669"/>
    <property type="project" value="TreeGrafter"/>
</dbReference>
<evidence type="ECO:0000256" key="15">
    <source>
        <dbReference type="SAM" id="MobiDB-lite"/>
    </source>
</evidence>
<feature type="region of interest" description="Disordered" evidence="15">
    <location>
        <begin position="49"/>
        <end position="86"/>
    </location>
</feature>
<evidence type="ECO:0000313" key="19">
    <source>
        <dbReference type="Proteomes" id="UP000677803"/>
    </source>
</evidence>
<dbReference type="PROSITE" id="PS51448">
    <property type="entry name" value="P_TREFOIL_2"/>
    <property type="match status" value="1"/>
</dbReference>
<keyword evidence="3" id="KW-1003">Cell membrane</keyword>
<evidence type="ECO:0000256" key="4">
    <source>
        <dbReference type="ARBA" id="ARBA00022525"/>
    </source>
</evidence>
<dbReference type="GO" id="GO:0035805">
    <property type="term" value="C:egg coat"/>
    <property type="evidence" value="ECO:0007669"/>
    <property type="project" value="UniProtKB-SubCell"/>
</dbReference>
<dbReference type="GO" id="GO:0005886">
    <property type="term" value="C:plasma membrane"/>
    <property type="evidence" value="ECO:0007669"/>
    <property type="project" value="UniProtKB-SubCell"/>
</dbReference>
<dbReference type="SUPFAM" id="SSF57492">
    <property type="entry name" value="Trefoil"/>
    <property type="match status" value="1"/>
</dbReference>
<evidence type="ECO:0000256" key="1">
    <source>
        <dbReference type="ARBA" id="ARBA00004251"/>
    </source>
</evidence>
<dbReference type="Gene3D" id="2.60.40.3210">
    <property type="entry name" value="Zona pellucida, ZP-N domain"/>
    <property type="match status" value="1"/>
</dbReference>
<dbReference type="CDD" id="cd00111">
    <property type="entry name" value="Trefoil"/>
    <property type="match status" value="1"/>
</dbReference>
<keyword evidence="12" id="KW-0278">Fertilization</keyword>
<keyword evidence="8" id="KW-1133">Transmembrane helix</keyword>
<dbReference type="SMART" id="SM00241">
    <property type="entry name" value="ZP"/>
    <property type="match status" value="1"/>
</dbReference>
<evidence type="ECO:0000256" key="7">
    <source>
        <dbReference type="ARBA" id="ARBA00022692"/>
    </source>
</evidence>
<dbReference type="GO" id="GO:0007339">
    <property type="term" value="P:binding of sperm to zona pellucida"/>
    <property type="evidence" value="ECO:0007669"/>
    <property type="project" value="TreeGrafter"/>
</dbReference>
<evidence type="ECO:0000259" key="17">
    <source>
        <dbReference type="PROSITE" id="PS51448"/>
    </source>
</evidence>
<feature type="compositionally biased region" description="Polar residues" evidence="15">
    <location>
        <begin position="572"/>
        <end position="583"/>
    </location>
</feature>
<feature type="region of interest" description="Disordered" evidence="15">
    <location>
        <begin position="514"/>
        <end position="542"/>
    </location>
</feature>
<evidence type="ECO:0000256" key="10">
    <source>
        <dbReference type="ARBA" id="ARBA00023157"/>
    </source>
</evidence>
<feature type="compositionally biased region" description="Basic and acidic residues" evidence="15">
    <location>
        <begin position="69"/>
        <end position="86"/>
    </location>
</feature>
<dbReference type="Pfam" id="PF00088">
    <property type="entry name" value="Trefoil"/>
    <property type="match status" value="1"/>
</dbReference>
<evidence type="ECO:0000256" key="9">
    <source>
        <dbReference type="ARBA" id="ARBA00023136"/>
    </source>
</evidence>
<name>A0A8S4BE32_9TELE</name>
<dbReference type="InterPro" id="IPR051148">
    <property type="entry name" value="Zona_Pellucida_Domain_gp"/>
</dbReference>
<evidence type="ECO:0000256" key="13">
    <source>
        <dbReference type="ARBA" id="ARBA00024183"/>
    </source>
</evidence>
<feature type="disulfide bond" evidence="14">
    <location>
        <begin position="865"/>
        <end position="891"/>
    </location>
</feature>
<comment type="caution">
    <text evidence="14">Lacks conserved residue(s) required for the propagation of feature annotation.</text>
</comment>
<evidence type="ECO:0000256" key="12">
    <source>
        <dbReference type="ARBA" id="ARBA00023279"/>
    </source>
</evidence>
<dbReference type="InterPro" id="IPR017957">
    <property type="entry name" value="P_trefoil_CS"/>
</dbReference>
<organism evidence="18 19">
    <name type="scientific">Menidia menidia</name>
    <name type="common">Atlantic silverside</name>
    <dbReference type="NCBI Taxonomy" id="238744"/>
    <lineage>
        <taxon>Eukaryota</taxon>
        <taxon>Metazoa</taxon>
        <taxon>Chordata</taxon>
        <taxon>Craniata</taxon>
        <taxon>Vertebrata</taxon>
        <taxon>Euteleostomi</taxon>
        <taxon>Actinopterygii</taxon>
        <taxon>Neopterygii</taxon>
        <taxon>Teleostei</taxon>
        <taxon>Neoteleostei</taxon>
        <taxon>Acanthomorphata</taxon>
        <taxon>Ovalentaria</taxon>
        <taxon>Atherinomorphae</taxon>
        <taxon>Atheriniformes</taxon>
        <taxon>Atherinopsidae</taxon>
        <taxon>Menidiinae</taxon>
        <taxon>Menidia</taxon>
    </lineage>
</organism>
<dbReference type="InterPro" id="IPR055356">
    <property type="entry name" value="ZP-N"/>
</dbReference>
<comment type="caution">
    <text evidence="18">The sequence shown here is derived from an EMBL/GenBank/DDBJ whole genome shotgun (WGS) entry which is preliminary data.</text>
</comment>
<keyword evidence="6" id="KW-0165">Cleavage on pair of basic residues</keyword>
<feature type="domain" description="ZP" evidence="16">
    <location>
        <begin position="905"/>
        <end position="1159"/>
    </location>
</feature>
<dbReference type="InterPro" id="IPR000519">
    <property type="entry name" value="P_trefoil_dom"/>
</dbReference>
<feature type="domain" description="P-type" evidence="17">
    <location>
        <begin position="863"/>
        <end position="903"/>
    </location>
</feature>
<evidence type="ECO:0000259" key="16">
    <source>
        <dbReference type="PROSITE" id="PS51034"/>
    </source>
</evidence>
<dbReference type="Proteomes" id="UP000677803">
    <property type="component" value="Unassembled WGS sequence"/>
</dbReference>
<dbReference type="PROSITE" id="PS51034">
    <property type="entry name" value="ZP_2"/>
    <property type="match status" value="1"/>
</dbReference>
<comment type="similarity">
    <text evidence="2">Belongs to the ZP domain family. ZPB subfamily.</text>
</comment>
<dbReference type="AlphaFoldDB" id="A0A8S4BE32"/>
<gene>
    <name evidence="18" type="ORF">MMEN_LOCUS13729</name>
</gene>
<dbReference type="InterPro" id="IPR042235">
    <property type="entry name" value="ZP-C_dom"/>
</dbReference>
<evidence type="ECO:0000256" key="5">
    <source>
        <dbReference type="ARBA" id="ARBA00022530"/>
    </source>
</evidence>
<dbReference type="Pfam" id="PF00100">
    <property type="entry name" value="Zona_pellucida"/>
    <property type="match status" value="1"/>
</dbReference>
<sequence>MSFNIQIAKRLLLFVITAHFYSFMFCSSKSLTSRPNVLSNYRVEESATAMWDDRQEKHRTQGQQPAAEHVTDGSSPRKDTQLGPPLRHDLPEDFLALISDLKLDEVHATLNGSFWTPGNVSVGHGSPAQDSDEGYQADFTGYLEVQGEVSYPRSYIFMKPLVKCIENVMIFTASGQGLTHLLVDRGRASPISILQLPAYCGYMVKATWNNLEIMAPYDGCYITHENGSYVLHMVWMGSPLKLSCPMMPTEFLSLSPPSTAVFCSPYGMAVQLHGQKRNPPQLRVLVDGAWSPFVSDLCALQTESQSKNIIFVISYNAPCITVDNGLQLKITLNDQEYDLSCPVFPQLSHKHSQHQPPTSLPSYPWLSFITDPTHTVPSPPLSSPPKTQNQQQTAHIPNHHYYAHPGLQYHHLPMVYRPVPQFSHPLQPTIKVPQRPQQPSQYPSGPDMSGHYFNGHPQYPYLIPRDHFHHQVPKLSTVSSQYEPHPLHSYGALAPTMQEKPRPLASYQPALATAPTTKAPSPFPSPSPLKQPTHPQHQTSPLKPQLSYYAQWLVSHPALHPSASFGIPTASTRGSSTYPSNQFYDKHPPYFPPPKHLPPAKGKPQKPHAPQITCRSSSDPSCGYHHIFQPQDNDRPHPSLPSSVDSNHPKMEILSATTSPPWLTPHTPSLQCLKGRLVVFLPFADPASIQVREHLKKWMLLSSVSELCGYMVQIVAGYGVILYSPLPACHSQFEPPSTISLHIRYWDLSIWQNRTWDLRCPYQSVPETQAPAIPSTIPLPPSTTKDESSQFVMRTEVLCMPQQMNVVLPPGPISEIAVTDIKGNQVNLLEASKDCGYHAEVAKDGKIHLTLQLHSHCQMSVQAKCDLHSEYRLPCGSGSVSQTECLSMGCCFNKHPPTCHYPMDECTIDRHMIFYVPASLTDPPLSPALLVAANNSTCTPEKATSDYALFNIPMDGCGTRRVVVGKTVVYMVEITNMIHAVSLNYGTITRDTPVRLLVECRYVPGTALSVSYMVKTPSLGPEIHTQGVFGVQLRIAQDAHYSSYYPQYHQPLHMLLGKPLHLEVRLLNSPDPSLVLLVHFCVAYPRSGKAVWVLLYNGYGVRTPWIQNHQRQFCLTLKHLLLRVRPAASPSAPSSFCLTVNSRTRMKRSTSCVQLKSARHTMGLVLKDALPTDVFLVVTWRMLEVYPDNLIPHLTTNKSSSVSLMVFVFLTLEPGGIKKNWLFGDM</sequence>
<dbReference type="PROSITE" id="PS00025">
    <property type="entry name" value="P_TREFOIL_1"/>
    <property type="match status" value="1"/>
</dbReference>
<dbReference type="InterPro" id="IPR044913">
    <property type="entry name" value="P_trefoil_dom_sf"/>
</dbReference>
<evidence type="ECO:0000256" key="6">
    <source>
        <dbReference type="ARBA" id="ARBA00022685"/>
    </source>
</evidence>
<feature type="disulfide bond" evidence="14">
    <location>
        <begin position="875"/>
        <end position="890"/>
    </location>
</feature>
<keyword evidence="7" id="KW-0812">Transmembrane</keyword>
<evidence type="ECO:0000256" key="8">
    <source>
        <dbReference type="ARBA" id="ARBA00022989"/>
    </source>
</evidence>
<keyword evidence="5" id="KW-0272">Extracellular matrix</keyword>
<dbReference type="GO" id="GO:0060468">
    <property type="term" value="P:prevention of polyspermy"/>
    <property type="evidence" value="ECO:0007669"/>
    <property type="project" value="TreeGrafter"/>
</dbReference>
<keyword evidence="19" id="KW-1185">Reference proteome</keyword>
<keyword evidence="10 14" id="KW-1015">Disulfide bond</keyword>
<evidence type="ECO:0000256" key="11">
    <source>
        <dbReference type="ARBA" id="ARBA00023180"/>
    </source>
</evidence>
<dbReference type="Gene3D" id="2.60.40.4100">
    <property type="entry name" value="Zona pellucida, ZP-C domain"/>
    <property type="match status" value="1"/>
</dbReference>
<keyword evidence="11" id="KW-0325">Glycoprotein</keyword>
<evidence type="ECO:0000256" key="14">
    <source>
        <dbReference type="PROSITE-ProRule" id="PRU00779"/>
    </source>
</evidence>
<dbReference type="PANTHER" id="PTHR23343">
    <property type="entry name" value="ZONA PELLUCIDA SPERM-BINDING PROTEIN"/>
    <property type="match status" value="1"/>
</dbReference>
<dbReference type="OrthoDB" id="9907024at2759"/>
<evidence type="ECO:0000256" key="3">
    <source>
        <dbReference type="ARBA" id="ARBA00022475"/>
    </source>
</evidence>
<feature type="region of interest" description="Disordered" evidence="15">
    <location>
        <begin position="572"/>
        <end position="648"/>
    </location>
</feature>
<comment type="subcellular location">
    <subcellularLocation>
        <location evidence="1">Cell membrane</location>
        <topology evidence="1">Single-pass type I membrane protein</topology>
    </subcellularLocation>
    <subcellularLocation>
        <location evidence="13">Zona pellucida</location>
    </subcellularLocation>
</comment>
<reference evidence="18" key="1">
    <citation type="submission" date="2021-05" db="EMBL/GenBank/DDBJ databases">
        <authorList>
            <person name="Tigano A."/>
        </authorList>
    </citation>
    <scope>NUCLEOTIDE SEQUENCE</scope>
</reference>
<dbReference type="InterPro" id="IPR055355">
    <property type="entry name" value="ZP-C"/>
</dbReference>
<dbReference type="InterPro" id="IPR001507">
    <property type="entry name" value="ZP_dom"/>
</dbReference>
<accession>A0A8S4BE32</accession>
<evidence type="ECO:0000313" key="18">
    <source>
        <dbReference type="EMBL" id="CAG5938487.1"/>
    </source>
</evidence>
<dbReference type="PANTHER" id="PTHR23343:SF117">
    <property type="entry name" value="ZONA PELLUCIDA SPERM-BINDING PROTEIN 4-LIKE ISOFORM X1"/>
    <property type="match status" value="1"/>
</dbReference>
<dbReference type="Pfam" id="PF23344">
    <property type="entry name" value="ZP-N"/>
    <property type="match status" value="1"/>
</dbReference>
<dbReference type="GO" id="GO:0035804">
    <property type="term" value="F:structural constituent of egg coat"/>
    <property type="evidence" value="ECO:0007669"/>
    <property type="project" value="TreeGrafter"/>
</dbReference>
<evidence type="ECO:0000256" key="2">
    <source>
        <dbReference type="ARBA" id="ARBA00010863"/>
    </source>
</evidence>
<keyword evidence="4" id="KW-0964">Secreted</keyword>